<dbReference type="EMBL" id="CAEZTU010000007">
    <property type="protein sequence ID" value="CAB4571419.1"/>
    <property type="molecule type" value="Genomic_DNA"/>
</dbReference>
<dbReference type="InterPro" id="IPR026881">
    <property type="entry name" value="WYL_dom"/>
</dbReference>
<name>A0A6J6E834_9ZZZZ</name>
<gene>
    <name evidence="2" type="ORF">UFOPK1740_00265</name>
</gene>
<sequence>MTVAKSERILNLFFVLLNSKKPIARRDIRQKVSGYEVCESDTAFERMFERDKDELRSIGLVIQTLPMDSLFEDELGYQIDSSVFLTKEIKWDSKDRSILSLASTIWRKSEFESLAKSAAIKTGSRFSSSKGNGVEENYSKNLDNYRTILKSIQDKNLLEFNYLSLADKTPTKRSVIAKRLFRKSSQWYMEAVDIKTVGVKNYQINRIYGQINVKPASDLEVNLLKRTSETTNEVSSVTIKINQNAFLVTHITGGKAINENQIRFEYYDQTAFVNYILGLSSIIVDFDDPGLKKRYQKELEQFVKVLHD</sequence>
<proteinExistence type="predicted"/>
<evidence type="ECO:0000259" key="1">
    <source>
        <dbReference type="Pfam" id="PF13280"/>
    </source>
</evidence>
<dbReference type="Pfam" id="PF13280">
    <property type="entry name" value="WYL"/>
    <property type="match status" value="1"/>
</dbReference>
<evidence type="ECO:0000313" key="2">
    <source>
        <dbReference type="EMBL" id="CAB4571419.1"/>
    </source>
</evidence>
<protein>
    <submittedName>
        <fullName evidence="2">Unannotated protein</fullName>
    </submittedName>
</protein>
<dbReference type="PROSITE" id="PS52050">
    <property type="entry name" value="WYL"/>
    <property type="match status" value="1"/>
</dbReference>
<organism evidence="2">
    <name type="scientific">freshwater metagenome</name>
    <dbReference type="NCBI Taxonomy" id="449393"/>
    <lineage>
        <taxon>unclassified sequences</taxon>
        <taxon>metagenomes</taxon>
        <taxon>ecological metagenomes</taxon>
    </lineage>
</organism>
<reference evidence="2" key="1">
    <citation type="submission" date="2020-05" db="EMBL/GenBank/DDBJ databases">
        <authorList>
            <person name="Chiriac C."/>
            <person name="Salcher M."/>
            <person name="Ghai R."/>
            <person name="Kavagutti S V."/>
        </authorList>
    </citation>
    <scope>NUCLEOTIDE SEQUENCE</scope>
</reference>
<accession>A0A6J6E834</accession>
<feature type="domain" description="WYL" evidence="1">
    <location>
        <begin position="144"/>
        <end position="207"/>
    </location>
</feature>
<dbReference type="AlphaFoldDB" id="A0A6J6E834"/>